<keyword evidence="1" id="KW-0812">Transmembrane</keyword>
<feature type="transmembrane region" description="Helical" evidence="1">
    <location>
        <begin position="12"/>
        <end position="38"/>
    </location>
</feature>
<feature type="transmembrane region" description="Helical" evidence="1">
    <location>
        <begin position="113"/>
        <end position="135"/>
    </location>
</feature>
<organism evidence="2">
    <name type="scientific">marine sediment metagenome</name>
    <dbReference type="NCBI Taxonomy" id="412755"/>
    <lineage>
        <taxon>unclassified sequences</taxon>
        <taxon>metagenomes</taxon>
        <taxon>ecological metagenomes</taxon>
    </lineage>
</organism>
<name>X1KM02_9ZZZZ</name>
<evidence type="ECO:0008006" key="3">
    <source>
        <dbReference type="Google" id="ProtNLM"/>
    </source>
</evidence>
<dbReference type="EMBL" id="BARV01012767">
    <property type="protein sequence ID" value="GAI07708.1"/>
    <property type="molecule type" value="Genomic_DNA"/>
</dbReference>
<accession>X1KM02</accession>
<feature type="non-terminal residue" evidence="2">
    <location>
        <position position="167"/>
    </location>
</feature>
<feature type="transmembrane region" description="Helical" evidence="1">
    <location>
        <begin position="74"/>
        <end position="93"/>
    </location>
</feature>
<proteinExistence type="predicted"/>
<keyword evidence="1" id="KW-1133">Transmembrane helix</keyword>
<evidence type="ECO:0000256" key="1">
    <source>
        <dbReference type="SAM" id="Phobius"/>
    </source>
</evidence>
<comment type="caution">
    <text evidence="2">The sequence shown here is derived from an EMBL/GenBank/DDBJ whole genome shotgun (WGS) entry which is preliminary data.</text>
</comment>
<gene>
    <name evidence="2" type="ORF">S06H3_23474</name>
</gene>
<protein>
    <recommendedName>
        <fullName evidence="3">Phospho-N-acetylmuramoyl-pentapeptide-transferase</fullName>
    </recommendedName>
</protein>
<reference evidence="2" key="1">
    <citation type="journal article" date="2014" name="Front. Microbiol.">
        <title>High frequency of phylogenetically diverse reductive dehalogenase-homologous genes in deep subseafloor sedimentary metagenomes.</title>
        <authorList>
            <person name="Kawai M."/>
            <person name="Futagami T."/>
            <person name="Toyoda A."/>
            <person name="Takaki Y."/>
            <person name="Nishi S."/>
            <person name="Hori S."/>
            <person name="Arai W."/>
            <person name="Tsubouchi T."/>
            <person name="Morono Y."/>
            <person name="Uchiyama I."/>
            <person name="Ito T."/>
            <person name="Fujiyama A."/>
            <person name="Inagaki F."/>
            <person name="Takami H."/>
        </authorList>
    </citation>
    <scope>NUCLEOTIDE SEQUENCE</scope>
    <source>
        <strain evidence="2">Expedition CK06-06</strain>
    </source>
</reference>
<sequence>MYYITAETTIDVIKVFTLGAMGFILAFLLTPSLTHFLYKYKLWRKEARKKAIDGGELPVFLKFHAKDETHTPRFGGLLIWGTTLILALFFFLLAKTQISWFQKLNFLSRPETWLPLFALVAASLVGLADDTLQVFGKGKYIGGGLKLRYRLILVAFNWFNWELGGFY</sequence>
<evidence type="ECO:0000313" key="2">
    <source>
        <dbReference type="EMBL" id="GAI07708.1"/>
    </source>
</evidence>
<keyword evidence="1" id="KW-0472">Membrane</keyword>
<dbReference type="AlphaFoldDB" id="X1KM02"/>